<feature type="domain" description="C2H2-type" evidence="12">
    <location>
        <begin position="536"/>
        <end position="563"/>
    </location>
</feature>
<dbReference type="OrthoDB" id="8922241at2759"/>
<accession>A0A913ZF50</accession>
<dbReference type="Proteomes" id="UP000887568">
    <property type="component" value="Unplaced"/>
</dbReference>
<comment type="subcellular location">
    <subcellularLocation>
        <location evidence="1">Nucleus</location>
    </subcellularLocation>
</comment>
<feature type="domain" description="C2H2-type" evidence="12">
    <location>
        <begin position="592"/>
        <end position="619"/>
    </location>
</feature>
<dbReference type="Pfam" id="PF00096">
    <property type="entry name" value="zf-C2H2"/>
    <property type="match status" value="11"/>
</dbReference>
<feature type="domain" description="C2H2-type" evidence="12">
    <location>
        <begin position="328"/>
        <end position="355"/>
    </location>
</feature>
<feature type="domain" description="C2H2-type" evidence="12">
    <location>
        <begin position="133"/>
        <end position="161"/>
    </location>
</feature>
<proteinExistence type="predicted"/>
<protein>
    <recommendedName>
        <fullName evidence="12">C2H2-type domain-containing protein</fullName>
    </recommendedName>
</protein>
<feature type="domain" description="C2H2-type" evidence="12">
    <location>
        <begin position="218"/>
        <end position="248"/>
    </location>
</feature>
<dbReference type="FunFam" id="3.30.160.60:FF:000534">
    <property type="entry name" value="zinc finger protein 674"/>
    <property type="match status" value="1"/>
</dbReference>
<dbReference type="PANTHER" id="PTHR24393:SF34">
    <property type="entry name" value="PR_SET DOMAIN 13"/>
    <property type="match status" value="1"/>
</dbReference>
<feature type="region of interest" description="Disordered" evidence="11">
    <location>
        <begin position="611"/>
        <end position="635"/>
    </location>
</feature>
<dbReference type="FunFam" id="3.30.160.60:FF:000446">
    <property type="entry name" value="Zinc finger protein"/>
    <property type="match status" value="1"/>
</dbReference>
<evidence type="ECO:0000313" key="13">
    <source>
        <dbReference type="EnsemblMetazoa" id="XP_038050418.1"/>
    </source>
</evidence>
<dbReference type="OMA" id="QYHQISH"/>
<dbReference type="Gene3D" id="3.30.160.60">
    <property type="entry name" value="Classic Zinc Finger"/>
    <property type="match status" value="16"/>
</dbReference>
<feature type="domain" description="C2H2-type" evidence="12">
    <location>
        <begin position="95"/>
        <end position="123"/>
    </location>
</feature>
<evidence type="ECO:0000256" key="3">
    <source>
        <dbReference type="ARBA" id="ARBA00022737"/>
    </source>
</evidence>
<dbReference type="GO" id="GO:0008270">
    <property type="term" value="F:zinc ion binding"/>
    <property type="evidence" value="ECO:0007669"/>
    <property type="project" value="UniProtKB-KW"/>
</dbReference>
<keyword evidence="6" id="KW-0805">Transcription regulation</keyword>
<evidence type="ECO:0000259" key="12">
    <source>
        <dbReference type="PROSITE" id="PS50157"/>
    </source>
</evidence>
<sequence length="812" mass="92978">MSSVSKTAMMKRTIPVKRKRSCFICGRASFQKFCMAHQWHEKKEGPKHVCPVCNKVFKDSSNLKRHRRIHTREKPGVGVVREHCYSQTESGLKPFLCDVCGQTFSAKKNLLKHQKKIHDFTMPAPSRVEKIPYDCDSCGKRFTKRSVMSRHSIRMHSTERPFRCSFCEKTFAQTCDLVRHERVHRRERPFICDVCGRRFLRRHHLQDHMLTHTRARSYLCDGCGQTFIRKGNFVNHRTLCSQITGSAPSQDVSLSADQQNNHTSTGQADLETGILDQASYLDSVLQQTGVAQPVEQTSTPDTLSQAITQSLGIDFTLFEKVTANGKRYMCDFCNKECTSMHEFSRHRRTHTKERPFLCKTCGKRFKQTSHLVTHRVTHTKERAYKCEICGHDFALRNSFVRHCKKMHGIFPEKTVRTRGPGPSAPLETSDTNQQENQVEDNDQTAQNEAGTGTLDLLNQPTYIYYQQEDQEGVDKTLQTEAATALVDFLSQASDWSSMLESTPSTTACDTTMGTSAPNQLTDYASFRKTLAGGMRYVCNFCSKGFVKKFDLVRHRRIHLKQKPFACDTCGKRFTQKRHLVDHQPTHSKIKSFVCGNCGKAFAHGASLRYHRRKPCSRPPPTDQSSDSQSQPKEKVQPIDGRYFCDQCDKHFSQRYGLERHKLGHTSTGKPFACEICDKRFSQKDHVRKHRSVHTQVAPADKTVYICETCGKCLVSRKGLTLHKKTHIDDDRWYVCDICGTGFVEKRCLKEHCKTHPVKTANEKRFKCDACGKAFFYKQSLSKHLKRNKNTCSTMNKQSPEHLPDHVPVQDTE</sequence>
<feature type="domain" description="C2H2-type" evidence="12">
    <location>
        <begin position="190"/>
        <end position="217"/>
    </location>
</feature>
<feature type="domain" description="C2H2-type" evidence="12">
    <location>
        <begin position="384"/>
        <end position="407"/>
    </location>
</feature>
<keyword evidence="7" id="KW-0238">DNA-binding</keyword>
<keyword evidence="3" id="KW-0677">Repeat</keyword>
<keyword evidence="4 10" id="KW-0863">Zinc-finger</keyword>
<dbReference type="FunFam" id="3.30.160.60:FF:001049">
    <property type="entry name" value="zinc finger protein 319"/>
    <property type="match status" value="1"/>
</dbReference>
<dbReference type="PROSITE" id="PS50157">
    <property type="entry name" value="ZINC_FINGER_C2H2_2"/>
    <property type="match status" value="17"/>
</dbReference>
<dbReference type="PANTHER" id="PTHR24393">
    <property type="entry name" value="ZINC FINGER PROTEIN"/>
    <property type="match status" value="1"/>
</dbReference>
<feature type="domain" description="C2H2-type" evidence="12">
    <location>
        <begin position="733"/>
        <end position="760"/>
    </location>
</feature>
<evidence type="ECO:0000256" key="11">
    <source>
        <dbReference type="SAM" id="MobiDB-lite"/>
    </source>
</evidence>
<dbReference type="InterPro" id="IPR013087">
    <property type="entry name" value="Znf_C2H2_type"/>
</dbReference>
<dbReference type="GeneID" id="119723696"/>
<dbReference type="GO" id="GO:0000978">
    <property type="term" value="F:RNA polymerase II cis-regulatory region sequence-specific DNA binding"/>
    <property type="evidence" value="ECO:0007669"/>
    <property type="project" value="TreeGrafter"/>
</dbReference>
<evidence type="ECO:0000256" key="7">
    <source>
        <dbReference type="ARBA" id="ARBA00023125"/>
    </source>
</evidence>
<feature type="domain" description="C2H2-type" evidence="12">
    <location>
        <begin position="642"/>
        <end position="669"/>
    </location>
</feature>
<feature type="domain" description="C2H2-type" evidence="12">
    <location>
        <begin position="671"/>
        <end position="698"/>
    </location>
</feature>
<dbReference type="RefSeq" id="XP_038050418.1">
    <property type="nucleotide sequence ID" value="XM_038194490.1"/>
</dbReference>
<evidence type="ECO:0000256" key="10">
    <source>
        <dbReference type="PROSITE-ProRule" id="PRU00042"/>
    </source>
</evidence>
<evidence type="ECO:0000256" key="2">
    <source>
        <dbReference type="ARBA" id="ARBA00022723"/>
    </source>
</evidence>
<feature type="domain" description="C2H2-type" evidence="12">
    <location>
        <begin position="564"/>
        <end position="591"/>
    </location>
</feature>
<feature type="domain" description="C2H2-type" evidence="12">
    <location>
        <begin position="356"/>
        <end position="383"/>
    </location>
</feature>
<evidence type="ECO:0000256" key="6">
    <source>
        <dbReference type="ARBA" id="ARBA00023015"/>
    </source>
</evidence>
<dbReference type="Pfam" id="PF13912">
    <property type="entry name" value="zf-C2H2_6"/>
    <property type="match status" value="1"/>
</dbReference>
<dbReference type="FunFam" id="3.30.160.60:FF:000744">
    <property type="entry name" value="zinc finger E-box-binding homeobox 1"/>
    <property type="match status" value="1"/>
</dbReference>
<keyword evidence="9" id="KW-0539">Nucleus</keyword>
<dbReference type="EnsemblMetazoa" id="XM_038194490.1">
    <property type="protein sequence ID" value="XP_038050418.1"/>
    <property type="gene ID" value="LOC119723696"/>
</dbReference>
<dbReference type="SUPFAM" id="SSF57667">
    <property type="entry name" value="beta-beta-alpha zinc fingers"/>
    <property type="match status" value="10"/>
</dbReference>
<feature type="region of interest" description="Disordered" evidence="11">
    <location>
        <begin position="413"/>
        <end position="452"/>
    </location>
</feature>
<dbReference type="FunFam" id="3.30.160.60:FF:000100">
    <property type="entry name" value="Zinc finger 45-like"/>
    <property type="match status" value="1"/>
</dbReference>
<dbReference type="GO" id="GO:0001228">
    <property type="term" value="F:DNA-binding transcription activator activity, RNA polymerase II-specific"/>
    <property type="evidence" value="ECO:0007669"/>
    <property type="project" value="TreeGrafter"/>
</dbReference>
<feature type="domain" description="C2H2-type" evidence="12">
    <location>
        <begin position="48"/>
        <end position="75"/>
    </location>
</feature>
<dbReference type="AlphaFoldDB" id="A0A913ZF50"/>
<evidence type="ECO:0000256" key="8">
    <source>
        <dbReference type="ARBA" id="ARBA00023163"/>
    </source>
</evidence>
<feature type="domain" description="C2H2-type" evidence="12">
    <location>
        <begin position="704"/>
        <end position="731"/>
    </location>
</feature>
<evidence type="ECO:0000313" key="14">
    <source>
        <dbReference type="Proteomes" id="UP000887568"/>
    </source>
</evidence>
<keyword evidence="2" id="KW-0479">Metal-binding</keyword>
<keyword evidence="5" id="KW-0862">Zinc</keyword>
<evidence type="ECO:0000256" key="1">
    <source>
        <dbReference type="ARBA" id="ARBA00004123"/>
    </source>
</evidence>
<feature type="domain" description="C2H2-type" evidence="12">
    <location>
        <begin position="162"/>
        <end position="189"/>
    </location>
</feature>
<feature type="domain" description="C2H2-type" evidence="12">
    <location>
        <begin position="765"/>
        <end position="799"/>
    </location>
</feature>
<dbReference type="FunFam" id="3.30.160.60:FF:000322">
    <property type="entry name" value="GDNF-inducible zinc finger protein 1"/>
    <property type="match status" value="3"/>
</dbReference>
<feature type="region of interest" description="Disordered" evidence="11">
    <location>
        <begin position="792"/>
        <end position="812"/>
    </location>
</feature>
<dbReference type="InterPro" id="IPR036236">
    <property type="entry name" value="Znf_C2H2_sf"/>
</dbReference>
<evidence type="ECO:0000256" key="5">
    <source>
        <dbReference type="ARBA" id="ARBA00022833"/>
    </source>
</evidence>
<evidence type="ECO:0000256" key="4">
    <source>
        <dbReference type="ARBA" id="ARBA00022771"/>
    </source>
</evidence>
<evidence type="ECO:0000256" key="9">
    <source>
        <dbReference type="ARBA" id="ARBA00023242"/>
    </source>
</evidence>
<keyword evidence="14" id="KW-1185">Reference proteome</keyword>
<organism evidence="13 14">
    <name type="scientific">Patiria miniata</name>
    <name type="common">Bat star</name>
    <name type="synonym">Asterina miniata</name>
    <dbReference type="NCBI Taxonomy" id="46514"/>
    <lineage>
        <taxon>Eukaryota</taxon>
        <taxon>Metazoa</taxon>
        <taxon>Echinodermata</taxon>
        <taxon>Eleutherozoa</taxon>
        <taxon>Asterozoa</taxon>
        <taxon>Asteroidea</taxon>
        <taxon>Valvatacea</taxon>
        <taxon>Valvatida</taxon>
        <taxon>Asterinidae</taxon>
        <taxon>Patiria</taxon>
    </lineage>
</organism>
<name>A0A913ZF50_PATMI</name>
<keyword evidence="8" id="KW-0804">Transcription</keyword>
<dbReference type="PROSITE" id="PS00028">
    <property type="entry name" value="ZINC_FINGER_C2H2_1"/>
    <property type="match status" value="13"/>
</dbReference>
<reference evidence="13" key="1">
    <citation type="submission" date="2022-11" db="UniProtKB">
        <authorList>
            <consortium name="EnsemblMetazoa"/>
        </authorList>
    </citation>
    <scope>IDENTIFICATION</scope>
</reference>
<dbReference type="GO" id="GO:0005634">
    <property type="term" value="C:nucleus"/>
    <property type="evidence" value="ECO:0007669"/>
    <property type="project" value="UniProtKB-SubCell"/>
</dbReference>
<dbReference type="SMART" id="SM00355">
    <property type="entry name" value="ZnF_C2H2"/>
    <property type="match status" value="17"/>
</dbReference>